<dbReference type="Gene3D" id="3.30.379.10">
    <property type="entry name" value="Chitobiase/beta-hexosaminidase domain 2-like"/>
    <property type="match status" value="1"/>
</dbReference>
<proteinExistence type="inferred from homology"/>
<evidence type="ECO:0000259" key="8">
    <source>
        <dbReference type="Pfam" id="PF02838"/>
    </source>
</evidence>
<dbReference type="PANTHER" id="PTHR22600">
    <property type="entry name" value="BETA-HEXOSAMINIDASE"/>
    <property type="match status" value="1"/>
</dbReference>
<comment type="similarity">
    <text evidence="2">Belongs to the glycosyl hydrolase 20 family.</text>
</comment>
<dbReference type="InterPro" id="IPR015883">
    <property type="entry name" value="Glyco_hydro_20_cat"/>
</dbReference>
<dbReference type="PANTHER" id="PTHR22600:SF57">
    <property type="entry name" value="BETA-N-ACETYLHEXOSAMINIDASE"/>
    <property type="match status" value="1"/>
</dbReference>
<comment type="catalytic activity">
    <reaction evidence="1">
        <text>Hydrolysis of terminal non-reducing N-acetyl-D-hexosamine residues in N-acetyl-beta-D-hexosaminides.</text>
        <dbReference type="EC" id="3.2.1.52"/>
    </reaction>
</comment>
<evidence type="ECO:0000313" key="10">
    <source>
        <dbReference type="Proteomes" id="UP001141950"/>
    </source>
</evidence>
<feature type="active site" description="Proton donor" evidence="6">
    <location>
        <position position="281"/>
    </location>
</feature>
<evidence type="ECO:0000256" key="3">
    <source>
        <dbReference type="ARBA" id="ARBA00012663"/>
    </source>
</evidence>
<dbReference type="Gene3D" id="3.20.20.80">
    <property type="entry name" value="Glycosidases"/>
    <property type="match status" value="1"/>
</dbReference>
<organism evidence="9 10">
    <name type="scientific">Paenibacillus soyae</name>
    <dbReference type="NCBI Taxonomy" id="2969249"/>
    <lineage>
        <taxon>Bacteria</taxon>
        <taxon>Bacillati</taxon>
        <taxon>Bacillota</taxon>
        <taxon>Bacilli</taxon>
        <taxon>Bacillales</taxon>
        <taxon>Paenibacillaceae</taxon>
        <taxon>Paenibacillus</taxon>
    </lineage>
</organism>
<dbReference type="InterPro" id="IPR015882">
    <property type="entry name" value="HEX_bac_N"/>
</dbReference>
<dbReference type="SUPFAM" id="SSF51445">
    <property type="entry name" value="(Trans)glycosidases"/>
    <property type="match status" value="1"/>
</dbReference>
<dbReference type="GO" id="GO:0005975">
    <property type="term" value="P:carbohydrate metabolic process"/>
    <property type="evidence" value="ECO:0007669"/>
    <property type="project" value="InterPro"/>
</dbReference>
<evidence type="ECO:0000259" key="7">
    <source>
        <dbReference type="Pfam" id="PF00728"/>
    </source>
</evidence>
<dbReference type="CDD" id="cd06565">
    <property type="entry name" value="GH20_GcnA-like"/>
    <property type="match status" value="1"/>
</dbReference>
<accession>A0A9X2MPH3</accession>
<gene>
    <name evidence="9" type="ORF">NQZ67_07985</name>
</gene>
<evidence type="ECO:0000256" key="5">
    <source>
        <dbReference type="ARBA" id="ARBA00023295"/>
    </source>
</evidence>
<evidence type="ECO:0000313" key="9">
    <source>
        <dbReference type="EMBL" id="MCR2803819.1"/>
    </source>
</evidence>
<dbReference type="PRINTS" id="PR00738">
    <property type="entry name" value="GLHYDRLASE20"/>
</dbReference>
<feature type="domain" description="Glycoside hydrolase family 20 catalytic" evidence="7">
    <location>
        <begin position="128"/>
        <end position="375"/>
    </location>
</feature>
<comment type="caution">
    <text evidence="9">The sequence shown here is derived from an EMBL/GenBank/DDBJ whole genome shotgun (WGS) entry which is preliminary data.</text>
</comment>
<keyword evidence="5" id="KW-0326">Glycosidase</keyword>
<protein>
    <recommendedName>
        <fullName evidence="3">beta-N-acetylhexosaminidase</fullName>
        <ecNumber evidence="3">3.2.1.52</ecNumber>
    </recommendedName>
</protein>
<evidence type="ECO:0000256" key="4">
    <source>
        <dbReference type="ARBA" id="ARBA00022801"/>
    </source>
</evidence>
<dbReference type="GO" id="GO:0016020">
    <property type="term" value="C:membrane"/>
    <property type="evidence" value="ECO:0007669"/>
    <property type="project" value="TreeGrafter"/>
</dbReference>
<evidence type="ECO:0000256" key="1">
    <source>
        <dbReference type="ARBA" id="ARBA00001231"/>
    </source>
</evidence>
<dbReference type="RefSeq" id="WP_257444413.1">
    <property type="nucleotide sequence ID" value="NZ_JANIPJ010000004.1"/>
</dbReference>
<dbReference type="AlphaFoldDB" id="A0A9X2MPH3"/>
<keyword evidence="10" id="KW-1185">Reference proteome</keyword>
<sequence>MSETLNLYPPPKKLEWAEGSSAIGSSFVIHAQDEQSERIAFELRLQERLNAAAARIGGGGSSDKTAVNVVRREGLHPQGYMAEWDGGEVTLFFGEAEGLHYAAVTLEQLLVRHGRRWPHFRIEDEPDFPVRGIMLDIGRGKIPKLETLYALVDRMSALKFNHLQLYMEGFDFDYNEFRDSFPEATPITAGEFRLLDAYANERFVDLVPSQNCLGHMGPWLAKPAFADLAEHPGGQATPLPVKLPPTTLNPTDPRSLELVGKMFDELLPHFASGYVNVNMDEPFGLGRGQSKQRADEIGVPRLYMEYASKVFDIARSHGKRILMWGDIVTKHKEIIPLLPPDVTVLDWNYDDHTSFEAHCKLLSESGVPFFVCPGTSTWSAITGRTDNMLANIADAARHGKAHGAGGLIVTDWGDSGHWQPPVASYPAYALAAAASWHTAKGALDHAAMEQYVTECMLRDGSGAAGKLTLELGRYYHLENSTLENMTYTSYLLNRGLSSREKLESETQMLVQLLVEIGGRGIPFALDYRYEEMQDWLRSREEELSGLRLDLPDAELIKEELRNALRLVAHGAGLHRYIFGLELPDAEAERAWLAHLQADLADIIETFNRLWLARNRQGGLEASARNLYKLLGQYEDRLRDCEAKKEK</sequence>
<dbReference type="GO" id="GO:0030203">
    <property type="term" value="P:glycosaminoglycan metabolic process"/>
    <property type="evidence" value="ECO:0007669"/>
    <property type="project" value="TreeGrafter"/>
</dbReference>
<dbReference type="GO" id="GO:0004563">
    <property type="term" value="F:beta-N-acetylhexosaminidase activity"/>
    <property type="evidence" value="ECO:0007669"/>
    <property type="project" value="UniProtKB-EC"/>
</dbReference>
<dbReference type="Pfam" id="PF00728">
    <property type="entry name" value="Glyco_hydro_20"/>
    <property type="match status" value="1"/>
</dbReference>
<evidence type="ECO:0000256" key="2">
    <source>
        <dbReference type="ARBA" id="ARBA00006285"/>
    </source>
</evidence>
<dbReference type="Proteomes" id="UP001141950">
    <property type="component" value="Unassembled WGS sequence"/>
</dbReference>
<evidence type="ECO:0000256" key="6">
    <source>
        <dbReference type="PIRSR" id="PIRSR625705-1"/>
    </source>
</evidence>
<dbReference type="InterPro" id="IPR025705">
    <property type="entry name" value="Beta_hexosaminidase_sua/sub"/>
</dbReference>
<dbReference type="EMBL" id="JANIPJ010000004">
    <property type="protein sequence ID" value="MCR2803819.1"/>
    <property type="molecule type" value="Genomic_DNA"/>
</dbReference>
<dbReference type="InterPro" id="IPR029018">
    <property type="entry name" value="Hex-like_dom2"/>
</dbReference>
<keyword evidence="4" id="KW-0378">Hydrolase</keyword>
<reference evidence="9" key="1">
    <citation type="submission" date="2022-08" db="EMBL/GenBank/DDBJ databases">
        <title>The genomic sequence of strain Paenibacillus sp. SCIV0701.</title>
        <authorList>
            <person name="Zhao H."/>
        </authorList>
    </citation>
    <scope>NUCLEOTIDE SEQUENCE</scope>
    <source>
        <strain evidence="9">SCIV0701</strain>
    </source>
</reference>
<name>A0A9X2MPH3_9BACL</name>
<dbReference type="EC" id="3.2.1.52" evidence="3"/>
<feature type="domain" description="Beta-hexosaminidase bacterial type N-terminal" evidence="8">
    <location>
        <begin position="5"/>
        <end position="124"/>
    </location>
</feature>
<dbReference type="SUPFAM" id="SSF55545">
    <property type="entry name" value="beta-N-acetylhexosaminidase-like domain"/>
    <property type="match status" value="1"/>
</dbReference>
<dbReference type="Pfam" id="PF02838">
    <property type="entry name" value="Glyco_hydro_20b"/>
    <property type="match status" value="1"/>
</dbReference>
<dbReference type="InterPro" id="IPR017853">
    <property type="entry name" value="GH"/>
</dbReference>